<sequence>MDLAAGAFHDIVTQQFENWRMPLSEQDVAMLTLKGLTIPEVAQMRGNTDDTDKAHLGASGRIWARSTATPGSAGAARFLPCSSRS</sequence>
<dbReference type="AlphaFoldDB" id="A0A239ARA0"/>
<dbReference type="OrthoDB" id="8277135at2"/>
<dbReference type="RefSeq" id="WP_089275812.1">
    <property type="nucleotide sequence ID" value="NZ_FZON01000001.1"/>
</dbReference>
<accession>A0A239ARA0</accession>
<gene>
    <name evidence="1" type="ORF">SAMN04488078_100151</name>
</gene>
<proteinExistence type="predicted"/>
<name>A0A239ARA0_9RHOB</name>
<protein>
    <submittedName>
        <fullName evidence="1">Uncharacterized protein</fullName>
    </submittedName>
</protein>
<dbReference type="EMBL" id="FZON01000001">
    <property type="protein sequence ID" value="SNR97528.1"/>
    <property type="molecule type" value="Genomic_DNA"/>
</dbReference>
<dbReference type="Proteomes" id="UP000198440">
    <property type="component" value="Unassembled WGS sequence"/>
</dbReference>
<evidence type="ECO:0000313" key="1">
    <source>
        <dbReference type="EMBL" id="SNR97528.1"/>
    </source>
</evidence>
<reference evidence="1 2" key="1">
    <citation type="submission" date="2017-06" db="EMBL/GenBank/DDBJ databases">
        <authorList>
            <person name="Kim H.J."/>
            <person name="Triplett B.A."/>
        </authorList>
    </citation>
    <scope>NUCLEOTIDE SEQUENCE [LARGE SCALE GENOMIC DNA]</scope>
    <source>
        <strain evidence="1 2">DSM 11445</strain>
    </source>
</reference>
<organism evidence="1 2">
    <name type="scientific">Antarctobacter heliothermus</name>
    <dbReference type="NCBI Taxonomy" id="74033"/>
    <lineage>
        <taxon>Bacteria</taxon>
        <taxon>Pseudomonadati</taxon>
        <taxon>Pseudomonadota</taxon>
        <taxon>Alphaproteobacteria</taxon>
        <taxon>Rhodobacterales</taxon>
        <taxon>Roseobacteraceae</taxon>
        <taxon>Antarctobacter</taxon>
    </lineage>
</organism>
<evidence type="ECO:0000313" key="2">
    <source>
        <dbReference type="Proteomes" id="UP000198440"/>
    </source>
</evidence>